<dbReference type="Proteomes" id="UP001162501">
    <property type="component" value="Chromosome 12"/>
</dbReference>
<protein>
    <submittedName>
        <fullName evidence="1">Uncharacterized protein</fullName>
    </submittedName>
</protein>
<sequence>MPVLKPTCGERQLHSRRGHSDEKLVQHSQRVVPALHHSATETQRSRVPTDINRYSQRQWSTVNADSVSTAVRLL</sequence>
<dbReference type="EMBL" id="OX596096">
    <property type="protein sequence ID" value="CAM9574494.1"/>
    <property type="molecule type" value="Genomic_DNA"/>
</dbReference>
<reference evidence="1" key="1">
    <citation type="submission" date="2023-05" db="EMBL/GenBank/DDBJ databases">
        <authorList>
            <consortium name="ELIXIR-Norway"/>
        </authorList>
    </citation>
    <scope>NUCLEOTIDE SEQUENCE</scope>
</reference>
<evidence type="ECO:0000313" key="2">
    <source>
        <dbReference type="Proteomes" id="UP001162501"/>
    </source>
</evidence>
<name>A0AC59YD06_RANTA</name>
<reference evidence="1" key="2">
    <citation type="submission" date="2025-03" db="EMBL/GenBank/DDBJ databases">
        <authorList>
            <consortium name="ELIXIR-Norway"/>
            <consortium name="Elixir Norway"/>
        </authorList>
    </citation>
    <scope>NUCLEOTIDE SEQUENCE</scope>
</reference>
<proteinExistence type="predicted"/>
<organism evidence="1 2">
    <name type="scientific">Rangifer tarandus platyrhynchus</name>
    <name type="common">Svalbard reindeer</name>
    <dbReference type="NCBI Taxonomy" id="3082113"/>
    <lineage>
        <taxon>Eukaryota</taxon>
        <taxon>Metazoa</taxon>
        <taxon>Chordata</taxon>
        <taxon>Craniata</taxon>
        <taxon>Vertebrata</taxon>
        <taxon>Euteleostomi</taxon>
        <taxon>Mammalia</taxon>
        <taxon>Eutheria</taxon>
        <taxon>Laurasiatheria</taxon>
        <taxon>Artiodactyla</taxon>
        <taxon>Ruminantia</taxon>
        <taxon>Pecora</taxon>
        <taxon>Cervidae</taxon>
        <taxon>Odocoileinae</taxon>
        <taxon>Rangifer</taxon>
    </lineage>
</organism>
<gene>
    <name evidence="1" type="ORF">MRATA1EN22A_LOCUS4455</name>
</gene>
<evidence type="ECO:0000313" key="1">
    <source>
        <dbReference type="EMBL" id="CAM9574494.1"/>
    </source>
</evidence>
<accession>A0AC59YD06</accession>